<dbReference type="GO" id="GO:0042130">
    <property type="term" value="P:negative regulation of T cell proliferation"/>
    <property type="evidence" value="ECO:0007669"/>
    <property type="project" value="TreeGrafter"/>
</dbReference>
<feature type="chain" id="PRO_5044280489" description="Ig-like domain-containing protein" evidence="13">
    <location>
        <begin position="25"/>
        <end position="389"/>
    </location>
</feature>
<keyword evidence="3 12" id="KW-0812">Transmembrane</keyword>
<dbReference type="GO" id="GO:0007166">
    <property type="term" value="P:cell surface receptor signaling pathway"/>
    <property type="evidence" value="ECO:0007669"/>
    <property type="project" value="TreeGrafter"/>
</dbReference>
<name>A0A3P8PWI6_ASTCA</name>
<dbReference type="InterPro" id="IPR013151">
    <property type="entry name" value="Immunoglobulin_dom"/>
</dbReference>
<evidence type="ECO:0000256" key="6">
    <source>
        <dbReference type="ARBA" id="ARBA00023136"/>
    </source>
</evidence>
<keyword evidence="8" id="KW-0675">Receptor</keyword>
<dbReference type="Gene3D" id="2.60.40.10">
    <property type="entry name" value="Immunoglobulins"/>
    <property type="match status" value="3"/>
</dbReference>
<dbReference type="GeneTree" id="ENSGT00940000163670"/>
<evidence type="ECO:0000256" key="1">
    <source>
        <dbReference type="ARBA" id="ARBA00004251"/>
    </source>
</evidence>
<feature type="transmembrane region" description="Helical" evidence="12">
    <location>
        <begin position="325"/>
        <end position="348"/>
    </location>
</feature>
<evidence type="ECO:0000256" key="7">
    <source>
        <dbReference type="ARBA" id="ARBA00023157"/>
    </source>
</evidence>
<dbReference type="GO" id="GO:0042102">
    <property type="term" value="P:positive regulation of T cell proliferation"/>
    <property type="evidence" value="ECO:0007669"/>
    <property type="project" value="TreeGrafter"/>
</dbReference>
<dbReference type="GO" id="GO:0031295">
    <property type="term" value="P:T cell costimulation"/>
    <property type="evidence" value="ECO:0007669"/>
    <property type="project" value="TreeGrafter"/>
</dbReference>
<dbReference type="PANTHER" id="PTHR25466">
    <property type="entry name" value="T-LYMPHOCYTE ACTIVATION ANTIGEN"/>
    <property type="match status" value="1"/>
</dbReference>
<evidence type="ECO:0000256" key="9">
    <source>
        <dbReference type="ARBA" id="ARBA00023180"/>
    </source>
</evidence>
<evidence type="ECO:0000256" key="3">
    <source>
        <dbReference type="ARBA" id="ARBA00022692"/>
    </source>
</evidence>
<dbReference type="Bgee" id="ENSACLG00000014542">
    <property type="expression patterns" value="Expressed in spleen"/>
</dbReference>
<evidence type="ECO:0000256" key="2">
    <source>
        <dbReference type="ARBA" id="ARBA00022475"/>
    </source>
</evidence>
<dbReference type="InterPro" id="IPR003599">
    <property type="entry name" value="Ig_sub"/>
</dbReference>
<evidence type="ECO:0000256" key="4">
    <source>
        <dbReference type="ARBA" id="ARBA00022729"/>
    </source>
</evidence>
<dbReference type="GO" id="GO:0071222">
    <property type="term" value="P:cellular response to lipopolysaccharide"/>
    <property type="evidence" value="ECO:0007669"/>
    <property type="project" value="TreeGrafter"/>
</dbReference>
<evidence type="ECO:0000256" key="13">
    <source>
        <dbReference type="SAM" id="SignalP"/>
    </source>
</evidence>
<reference evidence="15 16" key="1">
    <citation type="submission" date="2018-05" db="EMBL/GenBank/DDBJ databases">
        <authorList>
            <person name="Datahose"/>
        </authorList>
    </citation>
    <scope>NUCLEOTIDE SEQUENCE</scope>
</reference>
<evidence type="ECO:0000256" key="12">
    <source>
        <dbReference type="SAM" id="Phobius"/>
    </source>
</evidence>
<comment type="subcellular location">
    <subcellularLocation>
        <location evidence="1">Cell membrane</location>
        <topology evidence="1">Single-pass type I membrane protein</topology>
    </subcellularLocation>
</comment>
<dbReference type="Proteomes" id="UP000265100">
    <property type="component" value="Chromosome 9"/>
</dbReference>
<keyword evidence="5 12" id="KW-1133">Transmembrane helix</keyword>
<dbReference type="Pfam" id="PF07686">
    <property type="entry name" value="V-set"/>
    <property type="match status" value="1"/>
</dbReference>
<dbReference type="InterPro" id="IPR036179">
    <property type="entry name" value="Ig-like_dom_sf"/>
</dbReference>
<dbReference type="Pfam" id="PF22705">
    <property type="entry name" value="C2-set_3"/>
    <property type="match status" value="1"/>
</dbReference>
<dbReference type="Ensembl" id="ENSACLT00000021874.2">
    <property type="protein sequence ID" value="ENSACLP00000021378.2"/>
    <property type="gene ID" value="ENSACLG00000014542.2"/>
</dbReference>
<evidence type="ECO:0000256" key="10">
    <source>
        <dbReference type="ARBA" id="ARBA00023319"/>
    </source>
</evidence>
<keyword evidence="10" id="KW-0393">Immunoglobulin domain</keyword>
<organism evidence="15 16">
    <name type="scientific">Astatotilapia calliptera</name>
    <name type="common">Eastern happy</name>
    <name type="synonym">Chromis callipterus</name>
    <dbReference type="NCBI Taxonomy" id="8154"/>
    <lineage>
        <taxon>Eukaryota</taxon>
        <taxon>Metazoa</taxon>
        <taxon>Chordata</taxon>
        <taxon>Craniata</taxon>
        <taxon>Vertebrata</taxon>
        <taxon>Euteleostomi</taxon>
        <taxon>Actinopterygii</taxon>
        <taxon>Neopterygii</taxon>
        <taxon>Teleostei</taxon>
        <taxon>Neoteleostei</taxon>
        <taxon>Acanthomorphata</taxon>
        <taxon>Ovalentaria</taxon>
        <taxon>Cichlomorphae</taxon>
        <taxon>Cichliformes</taxon>
        <taxon>Cichlidae</taxon>
        <taxon>African cichlids</taxon>
        <taxon>Pseudocrenilabrinae</taxon>
        <taxon>Haplochromini</taxon>
        <taxon>Astatotilapia</taxon>
    </lineage>
</organism>
<keyword evidence="4 13" id="KW-0732">Signal</keyword>
<dbReference type="AlphaFoldDB" id="A0A3P8PWI6"/>
<keyword evidence="7" id="KW-1015">Disulfide bond</keyword>
<dbReference type="STRING" id="8154.ENSACLP00000021378"/>
<sequence length="389" mass="44416">MTRNNCAVFLRVFSFLWMIIPGRADVSDPEASCVFLERCVLPCSFQSGSDVFIHWVQGTAQIRVHSFYHNKDQLGDQDQRFRNRTSLFKDQISVGNASLQVTGVTIQDQGRYKCHISTIKGNQESFVNLKVNALVRQIIIQQVGNRLTCSSEGIYPEPQLTWSTRPPSNITTENTKVQQIEQQLYNISSFLIFPHTDTDLVYICTVSTHRNNRRATWRQLISVKGTYSETTTIPCSNLNSSLTDLVWRFNHSQIILSRTWSDASYTVSEEWKQHVKDVSESGSLTLQDLSSDQEGTYTCEIGDAVETHITNTFLKLDSIKDNRVIPVWLIITIVVVVVLLVVLLIWYYKTKDQKTGKEARNAKRPIRTGAQFSSAARPHRARDSRRSFK</sequence>
<dbReference type="GO" id="GO:0009897">
    <property type="term" value="C:external side of plasma membrane"/>
    <property type="evidence" value="ECO:0007669"/>
    <property type="project" value="TreeGrafter"/>
</dbReference>
<evidence type="ECO:0000313" key="15">
    <source>
        <dbReference type="Ensembl" id="ENSACLP00000021378.2"/>
    </source>
</evidence>
<dbReference type="InterPro" id="IPR053896">
    <property type="entry name" value="BTN3A2-like_Ig-C"/>
</dbReference>
<protein>
    <recommendedName>
        <fullName evidence="14">Ig-like domain-containing protein</fullName>
    </recommendedName>
</protein>
<dbReference type="SUPFAM" id="SSF48726">
    <property type="entry name" value="Immunoglobulin"/>
    <property type="match status" value="3"/>
</dbReference>
<reference evidence="15" key="3">
    <citation type="submission" date="2025-08" db="UniProtKB">
        <authorList>
            <consortium name="Ensembl"/>
        </authorList>
    </citation>
    <scope>IDENTIFICATION</scope>
</reference>
<evidence type="ECO:0000259" key="14">
    <source>
        <dbReference type="PROSITE" id="PS50835"/>
    </source>
</evidence>
<feature type="signal peptide" evidence="13">
    <location>
        <begin position="1"/>
        <end position="24"/>
    </location>
</feature>
<dbReference type="InterPro" id="IPR007110">
    <property type="entry name" value="Ig-like_dom"/>
</dbReference>
<keyword evidence="6 12" id="KW-0472">Membrane</keyword>
<dbReference type="FunFam" id="2.60.40.10:FF:000142">
    <property type="entry name" value="V-set domain-containing T-cell activation inhibitor 1"/>
    <property type="match status" value="1"/>
</dbReference>
<reference evidence="15" key="4">
    <citation type="submission" date="2025-09" db="UniProtKB">
        <authorList>
            <consortium name="Ensembl"/>
        </authorList>
    </citation>
    <scope>IDENTIFICATION</scope>
</reference>
<keyword evidence="9" id="KW-0325">Glycoprotein</keyword>
<feature type="domain" description="Ig-like" evidence="14">
    <location>
        <begin position="141"/>
        <end position="310"/>
    </location>
</feature>
<dbReference type="PANTHER" id="PTHR25466:SF14">
    <property type="entry name" value="BUTYROPHILIN SUBFAMILY 2 MEMBER A2-LIKE-RELATED"/>
    <property type="match status" value="1"/>
</dbReference>
<keyword evidence="2" id="KW-1003">Cell membrane</keyword>
<dbReference type="PROSITE" id="PS50835">
    <property type="entry name" value="IG_LIKE"/>
    <property type="match status" value="2"/>
</dbReference>
<reference evidence="16" key="2">
    <citation type="submission" date="2023-03" db="EMBL/GenBank/DDBJ databases">
        <authorList>
            <consortium name="Wellcome Sanger Institute Data Sharing"/>
        </authorList>
    </citation>
    <scope>NUCLEOTIDE SEQUENCE [LARGE SCALE GENOMIC DNA]</scope>
</reference>
<dbReference type="InterPro" id="IPR051713">
    <property type="entry name" value="T-cell_Activation_Regulation"/>
</dbReference>
<dbReference type="CDD" id="cd16091">
    <property type="entry name" value="IgV_HHLA2"/>
    <property type="match status" value="1"/>
</dbReference>
<feature type="region of interest" description="Disordered" evidence="11">
    <location>
        <begin position="357"/>
        <end position="389"/>
    </location>
</feature>
<accession>A0A3P8PWI6</accession>
<dbReference type="OMA" id="CHISTIK"/>
<proteinExistence type="predicted"/>
<dbReference type="InterPro" id="IPR013106">
    <property type="entry name" value="Ig_V-set"/>
</dbReference>
<evidence type="ECO:0000256" key="11">
    <source>
        <dbReference type="SAM" id="MobiDB-lite"/>
    </source>
</evidence>
<evidence type="ECO:0000256" key="8">
    <source>
        <dbReference type="ARBA" id="ARBA00023170"/>
    </source>
</evidence>
<dbReference type="InterPro" id="IPR013783">
    <property type="entry name" value="Ig-like_fold"/>
</dbReference>
<feature type="domain" description="Ig-like" evidence="14">
    <location>
        <begin position="21"/>
        <end position="132"/>
    </location>
</feature>
<evidence type="ECO:0000256" key="5">
    <source>
        <dbReference type="ARBA" id="ARBA00022989"/>
    </source>
</evidence>
<keyword evidence="16" id="KW-1185">Reference proteome</keyword>
<dbReference type="GO" id="GO:0006955">
    <property type="term" value="P:immune response"/>
    <property type="evidence" value="ECO:0007669"/>
    <property type="project" value="TreeGrafter"/>
</dbReference>
<dbReference type="SMART" id="SM00409">
    <property type="entry name" value="IG"/>
    <property type="match status" value="2"/>
</dbReference>
<dbReference type="Pfam" id="PF00047">
    <property type="entry name" value="ig"/>
    <property type="match status" value="1"/>
</dbReference>
<evidence type="ECO:0000313" key="16">
    <source>
        <dbReference type="Proteomes" id="UP000265100"/>
    </source>
</evidence>